<dbReference type="NCBIfam" id="TIGR00177">
    <property type="entry name" value="molyb_syn"/>
    <property type="match status" value="1"/>
</dbReference>
<dbReference type="CDD" id="cd00887">
    <property type="entry name" value="MoeA"/>
    <property type="match status" value="1"/>
</dbReference>
<evidence type="ECO:0000256" key="3">
    <source>
        <dbReference type="ARBA" id="ARBA00010763"/>
    </source>
</evidence>
<keyword evidence="7" id="KW-0460">Magnesium</keyword>
<feature type="domain" description="MoaB/Mog" evidence="8">
    <location>
        <begin position="212"/>
        <end position="346"/>
    </location>
</feature>
<dbReference type="EC" id="2.10.1.1" evidence="7"/>
<dbReference type="InterPro" id="IPR036688">
    <property type="entry name" value="MoeA_C_domain_IV_sf"/>
</dbReference>
<dbReference type="PANTHER" id="PTHR10192">
    <property type="entry name" value="MOLYBDOPTERIN BIOSYNTHESIS PROTEIN"/>
    <property type="match status" value="1"/>
</dbReference>
<comment type="caution">
    <text evidence="9">The sequence shown here is derived from an EMBL/GenBank/DDBJ whole genome shotgun (WGS) entry which is preliminary data.</text>
</comment>
<evidence type="ECO:0000256" key="1">
    <source>
        <dbReference type="ARBA" id="ARBA00002901"/>
    </source>
</evidence>
<dbReference type="EMBL" id="PCZS01000001">
    <property type="protein sequence ID" value="REB70286.1"/>
    <property type="molecule type" value="Genomic_DNA"/>
</dbReference>
<evidence type="ECO:0000313" key="9">
    <source>
        <dbReference type="EMBL" id="REB70286.1"/>
    </source>
</evidence>
<dbReference type="Gene3D" id="2.170.190.11">
    <property type="entry name" value="Molybdopterin biosynthesis moea protein, domain 3"/>
    <property type="match status" value="1"/>
</dbReference>
<keyword evidence="7" id="KW-0479">Metal-binding</keyword>
<dbReference type="Pfam" id="PF03454">
    <property type="entry name" value="MoeA_C"/>
    <property type="match status" value="1"/>
</dbReference>
<keyword evidence="10" id="KW-1185">Reference proteome</keyword>
<evidence type="ECO:0000259" key="8">
    <source>
        <dbReference type="SMART" id="SM00852"/>
    </source>
</evidence>
<accession>A0ABX9IA74</accession>
<proteinExistence type="inferred from homology"/>
<organism evidence="9 10">
    <name type="scientific">Cutibacterium namnetense</name>
    <dbReference type="NCBI Taxonomy" id="1574624"/>
    <lineage>
        <taxon>Bacteria</taxon>
        <taxon>Bacillati</taxon>
        <taxon>Actinomycetota</taxon>
        <taxon>Actinomycetes</taxon>
        <taxon>Propionibacteriales</taxon>
        <taxon>Propionibacteriaceae</taxon>
        <taxon>Cutibacterium</taxon>
    </lineage>
</organism>
<evidence type="ECO:0000256" key="5">
    <source>
        <dbReference type="ARBA" id="ARBA00023150"/>
    </source>
</evidence>
<keyword evidence="4 7" id="KW-0500">Molybdenum</keyword>
<comment type="cofactor">
    <cofactor evidence="7">
        <name>Mg(2+)</name>
        <dbReference type="ChEBI" id="CHEBI:18420"/>
    </cofactor>
</comment>
<dbReference type="NCBIfam" id="NF045515">
    <property type="entry name" value="Glp_gephyrin"/>
    <property type="match status" value="1"/>
</dbReference>
<keyword evidence="5 7" id="KW-0501">Molybdenum cofactor biosynthesis</keyword>
<dbReference type="InterPro" id="IPR036135">
    <property type="entry name" value="MoeA_linker/N_sf"/>
</dbReference>
<comment type="pathway">
    <text evidence="2 7">Cofactor biosynthesis; molybdopterin biosynthesis.</text>
</comment>
<evidence type="ECO:0000256" key="2">
    <source>
        <dbReference type="ARBA" id="ARBA00005046"/>
    </source>
</evidence>
<dbReference type="Proteomes" id="UP000256324">
    <property type="component" value="Unassembled WGS sequence"/>
</dbReference>
<dbReference type="Pfam" id="PF00994">
    <property type="entry name" value="MoCF_biosynth"/>
    <property type="match status" value="1"/>
</dbReference>
<comment type="catalytic activity">
    <reaction evidence="6">
        <text>adenylyl-molybdopterin + molybdate = Mo-molybdopterin + AMP + H(+)</text>
        <dbReference type="Rhea" id="RHEA:35047"/>
        <dbReference type="ChEBI" id="CHEBI:15378"/>
        <dbReference type="ChEBI" id="CHEBI:36264"/>
        <dbReference type="ChEBI" id="CHEBI:62727"/>
        <dbReference type="ChEBI" id="CHEBI:71302"/>
        <dbReference type="ChEBI" id="CHEBI:456215"/>
        <dbReference type="EC" id="2.10.1.1"/>
    </reaction>
</comment>
<sequence>MVPGCHARAQLRVAPAPRGWTSYAARDGEGIVTDTPEQYLARILELARPVESETVPLCRALGRFLAEDVIAPWPVPNFDNSAMDGYAVRAGDAVAGARLRVIGDAPAGATCVPAVKPGTAVRIMTGAPVPPGADAVVKVEDTDQDPGPGALPATVKIVHRVASGQNIRSAGEDISAGARALGAGLRITPAVIASLASLGVADVAVRIRPRVGIMTTGTELVEVGASLGVGQIPDSNLHMTAALATAWGADVVGCMHVPDSPDIFRATCTDLAQQSDVLVTSGGVSAGAFDVVKESLDDMTFTKVAMQPGKPQGFGRFKDTVFLGFPGNPVSCYVSAQLFLRPLLRRMAGADTNHTVVQIPAGSNWRSPLERTQFVPAMIIDGAVIPTHVQAGGSHLVASLAATTALAVVPAGQDDVRAGDSLDVILID</sequence>
<protein>
    <recommendedName>
        <fullName evidence="7">Molybdopterin molybdenumtransferase</fullName>
        <ecNumber evidence="7">2.10.1.1</ecNumber>
    </recommendedName>
</protein>
<evidence type="ECO:0000256" key="4">
    <source>
        <dbReference type="ARBA" id="ARBA00022505"/>
    </source>
</evidence>
<dbReference type="PANTHER" id="PTHR10192:SF5">
    <property type="entry name" value="GEPHYRIN"/>
    <property type="match status" value="1"/>
</dbReference>
<comment type="function">
    <text evidence="1 7">Catalyzes the insertion of molybdate into adenylated molybdopterin with the concomitant release of AMP.</text>
</comment>
<reference evidence="9 10" key="1">
    <citation type="submission" date="2017-09" db="EMBL/GenBank/DDBJ databases">
        <authorList>
            <person name="Bumgarner R.E."/>
        </authorList>
    </citation>
    <scope>NUCLEOTIDE SEQUENCE [LARGE SCALE GENOMIC DNA]</scope>
    <source>
        <strain evidence="9 10">T34998</strain>
    </source>
</reference>
<name>A0ABX9IA74_9ACTN</name>
<dbReference type="SUPFAM" id="SSF63867">
    <property type="entry name" value="MoeA C-terminal domain-like"/>
    <property type="match status" value="1"/>
</dbReference>
<dbReference type="InterPro" id="IPR005111">
    <property type="entry name" value="MoeA_C_domain_IV"/>
</dbReference>
<dbReference type="InterPro" id="IPR038987">
    <property type="entry name" value="MoeA-like"/>
</dbReference>
<dbReference type="Pfam" id="PF03453">
    <property type="entry name" value="MoeA_N"/>
    <property type="match status" value="1"/>
</dbReference>
<dbReference type="InterPro" id="IPR005110">
    <property type="entry name" value="MoeA_linker/N"/>
</dbReference>
<gene>
    <name evidence="9" type="ORF">CP880_00210</name>
</gene>
<dbReference type="InterPro" id="IPR001453">
    <property type="entry name" value="MoaB/Mog_dom"/>
</dbReference>
<dbReference type="Gene3D" id="3.90.105.10">
    <property type="entry name" value="Molybdopterin biosynthesis moea protein, domain 2"/>
    <property type="match status" value="1"/>
</dbReference>
<dbReference type="Gene3D" id="3.40.980.10">
    <property type="entry name" value="MoaB/Mog-like domain"/>
    <property type="match status" value="1"/>
</dbReference>
<comment type="similarity">
    <text evidence="3 7">Belongs to the MoeA family.</text>
</comment>
<evidence type="ECO:0000313" key="10">
    <source>
        <dbReference type="Proteomes" id="UP000256324"/>
    </source>
</evidence>
<keyword evidence="7" id="KW-0808">Transferase</keyword>
<dbReference type="SUPFAM" id="SSF53218">
    <property type="entry name" value="Molybdenum cofactor biosynthesis proteins"/>
    <property type="match status" value="1"/>
</dbReference>
<dbReference type="InterPro" id="IPR036425">
    <property type="entry name" value="MoaB/Mog-like_dom_sf"/>
</dbReference>
<evidence type="ECO:0000256" key="7">
    <source>
        <dbReference type="RuleBase" id="RU365090"/>
    </source>
</evidence>
<dbReference type="SUPFAM" id="SSF63882">
    <property type="entry name" value="MoeA N-terminal region -like"/>
    <property type="match status" value="1"/>
</dbReference>
<evidence type="ECO:0000256" key="6">
    <source>
        <dbReference type="ARBA" id="ARBA00047317"/>
    </source>
</evidence>
<dbReference type="Gene3D" id="2.40.340.10">
    <property type="entry name" value="MoeA, C-terminal, domain IV"/>
    <property type="match status" value="1"/>
</dbReference>
<dbReference type="SMART" id="SM00852">
    <property type="entry name" value="MoCF_biosynth"/>
    <property type="match status" value="1"/>
</dbReference>